<comment type="caution">
    <text evidence="3">The sequence shown here is derived from an EMBL/GenBank/DDBJ whole genome shotgun (WGS) entry which is preliminary data.</text>
</comment>
<dbReference type="EC" id="3.4.-.-" evidence="3"/>
<proteinExistence type="predicted"/>
<gene>
    <name evidence="3" type="ORF">AB6M95_07270</name>
</gene>
<dbReference type="Pfam" id="PF02517">
    <property type="entry name" value="Rce1-like"/>
    <property type="match status" value="1"/>
</dbReference>
<dbReference type="Proteomes" id="UP001568698">
    <property type="component" value="Unassembled WGS sequence"/>
</dbReference>
<evidence type="ECO:0000313" key="4">
    <source>
        <dbReference type="Proteomes" id="UP001568698"/>
    </source>
</evidence>
<feature type="transmembrane region" description="Helical" evidence="1">
    <location>
        <begin position="144"/>
        <end position="170"/>
    </location>
</feature>
<feature type="transmembrane region" description="Helical" evidence="1">
    <location>
        <begin position="70"/>
        <end position="90"/>
    </location>
</feature>
<dbReference type="EMBL" id="JBGLYH010000015">
    <property type="protein sequence ID" value="MEZ7196544.1"/>
    <property type="molecule type" value="Genomic_DNA"/>
</dbReference>
<keyword evidence="1" id="KW-0472">Membrane</keyword>
<feature type="domain" description="CAAX prenyl protease 2/Lysostaphin resistance protein A-like" evidence="2">
    <location>
        <begin position="103"/>
        <end position="192"/>
    </location>
</feature>
<name>A0ABV4K3D7_9BACT</name>
<protein>
    <submittedName>
        <fullName evidence="3">CPBP family intramembrane glutamic endopeptidase</fullName>
        <ecNumber evidence="3">3.4.-.-</ecNumber>
    </submittedName>
</protein>
<keyword evidence="3" id="KW-0378">Hydrolase</keyword>
<evidence type="ECO:0000313" key="3">
    <source>
        <dbReference type="EMBL" id="MEZ7196544.1"/>
    </source>
</evidence>
<organism evidence="3 4">
    <name type="scientific">Pseudodesulfovibrio karagichevae</name>
    <dbReference type="NCBI Taxonomy" id="3239305"/>
    <lineage>
        <taxon>Bacteria</taxon>
        <taxon>Pseudomonadati</taxon>
        <taxon>Thermodesulfobacteriota</taxon>
        <taxon>Desulfovibrionia</taxon>
        <taxon>Desulfovibrionales</taxon>
        <taxon>Desulfovibrionaceae</taxon>
    </lineage>
</organism>
<dbReference type="RefSeq" id="WP_371386077.1">
    <property type="nucleotide sequence ID" value="NZ_JBGLYH010000015.1"/>
</dbReference>
<evidence type="ECO:0000256" key="1">
    <source>
        <dbReference type="SAM" id="Phobius"/>
    </source>
</evidence>
<keyword evidence="1" id="KW-1133">Transmembrane helix</keyword>
<feature type="transmembrane region" description="Helical" evidence="1">
    <location>
        <begin position="190"/>
        <end position="206"/>
    </location>
</feature>
<feature type="transmembrane region" description="Helical" evidence="1">
    <location>
        <begin position="32"/>
        <end position="50"/>
    </location>
</feature>
<dbReference type="InterPro" id="IPR003675">
    <property type="entry name" value="Rce1/LyrA-like_dom"/>
</dbReference>
<keyword evidence="4" id="KW-1185">Reference proteome</keyword>
<accession>A0ABV4K3D7</accession>
<keyword evidence="1" id="KW-0812">Transmembrane</keyword>
<evidence type="ECO:0000259" key="2">
    <source>
        <dbReference type="Pfam" id="PF02517"/>
    </source>
</evidence>
<reference evidence="3 4" key="1">
    <citation type="submission" date="2024-08" db="EMBL/GenBank/DDBJ databases">
        <title>Sulfate-reducing bacteria isolated from formation water of the oil field in Kazakhstan and description of Pseudodesulfovibrio sp.</title>
        <authorList>
            <person name="Bidzhieva S.K."/>
            <person name="Tourova T.P."/>
            <person name="Grouzdev D.S."/>
            <person name="Beletsky A.V."/>
            <person name="Sokolova D.S."/>
            <person name="Samigullina S.R."/>
            <person name="Poltaraus A.B."/>
            <person name="Avtukh A.N."/>
            <person name="Tereshina V.M."/>
            <person name="Zhaparov N.S."/>
            <person name="Mardanov A.V."/>
            <person name="Nazina T.N."/>
        </authorList>
    </citation>
    <scope>NUCLEOTIDE SEQUENCE [LARGE SCALE GENOMIC DNA]</scope>
    <source>
        <strain evidence="3 4">9FUS</strain>
    </source>
</reference>
<sequence>MPGPFLWLEFLALFGLTPLLHALGWLPFPKIPLLLVFAGGCLLYLGRGGYLQKTDFSIFLSENRHNLRAITLRSLAVALCSVLVVLVWAPDQLFGFPRSRPLLWLAVMVLYPLLSAFPQETIYRAFLFRRYVPILRTDRARTWASVLAFSFLHIVFGNWVAVVLTIPAGWIFTRTYRRTGSLFLASLEHAAYGCVIFTVGLGRFFYHPA</sequence>
<feature type="transmembrane region" description="Helical" evidence="1">
    <location>
        <begin position="102"/>
        <end position="123"/>
    </location>
</feature>
<dbReference type="GO" id="GO:0016787">
    <property type="term" value="F:hydrolase activity"/>
    <property type="evidence" value="ECO:0007669"/>
    <property type="project" value="UniProtKB-KW"/>
</dbReference>